<dbReference type="Proteomes" id="UP001152447">
    <property type="component" value="Unassembled WGS sequence"/>
</dbReference>
<dbReference type="PROSITE" id="PS50206">
    <property type="entry name" value="RHODANESE_3"/>
    <property type="match status" value="1"/>
</dbReference>
<organism evidence="3 4">
    <name type="scientific">Pseudoalteromonas haloplanktis</name>
    <name type="common">Alteromonas haloplanktis</name>
    <dbReference type="NCBI Taxonomy" id="228"/>
    <lineage>
        <taxon>Bacteria</taxon>
        <taxon>Pseudomonadati</taxon>
        <taxon>Pseudomonadota</taxon>
        <taxon>Gammaproteobacteria</taxon>
        <taxon>Alteromonadales</taxon>
        <taxon>Pseudoalteromonadaceae</taxon>
        <taxon>Pseudoalteromonas</taxon>
    </lineage>
</organism>
<reference evidence="3" key="1">
    <citation type="submission" date="2022-07" db="EMBL/GenBank/DDBJ databases">
        <authorList>
            <person name="Criscuolo A."/>
        </authorList>
    </citation>
    <scope>NUCLEOTIDE SEQUENCE</scope>
    <source>
        <strain evidence="3">CIP103197</strain>
    </source>
</reference>
<evidence type="ECO:0000256" key="1">
    <source>
        <dbReference type="SAM" id="SignalP"/>
    </source>
</evidence>
<dbReference type="InterPro" id="IPR001763">
    <property type="entry name" value="Rhodanese-like_dom"/>
</dbReference>
<dbReference type="EMBL" id="CAMAPB010000007">
    <property type="protein sequence ID" value="CAH9053254.1"/>
    <property type="molecule type" value="Genomic_DNA"/>
</dbReference>
<accession>A0A9W4VX05</accession>
<dbReference type="InterPro" id="IPR029021">
    <property type="entry name" value="Prot-tyrosine_phosphatase-like"/>
</dbReference>
<sequence>MKLIKQLCTSVFIAAIAVSAVIAGEQPVAIDVVNNANIKNFVAHNNLVFSAAQPTDEQFKQLSQANVKHVINLRAADEQDWDEGALVNSLGMSYHAIEIAGAQDINIDNAKRLASLLEELKGESVVVHCASSNRVGALMAISAHQQGADIESAIETGKQWGMASLEPVVRKVMSDK</sequence>
<comment type="caution">
    <text evidence="3">The sequence shown here is derived from an EMBL/GenBank/DDBJ whole genome shotgun (WGS) entry which is preliminary data.</text>
</comment>
<proteinExistence type="predicted"/>
<feature type="chain" id="PRO_5040789371" description="Rhodanese domain-containing protein" evidence="1">
    <location>
        <begin position="24"/>
        <end position="176"/>
    </location>
</feature>
<dbReference type="SUPFAM" id="SSF52799">
    <property type="entry name" value="(Phosphotyrosine protein) phosphatases II"/>
    <property type="match status" value="1"/>
</dbReference>
<dbReference type="AlphaFoldDB" id="A0A9W4VX05"/>
<gene>
    <name evidence="3" type="ORF">PSEHALCIP103_00785</name>
</gene>
<evidence type="ECO:0000313" key="4">
    <source>
        <dbReference type="Proteomes" id="UP001152447"/>
    </source>
</evidence>
<evidence type="ECO:0000313" key="3">
    <source>
        <dbReference type="EMBL" id="CAH9053254.1"/>
    </source>
</evidence>
<keyword evidence="4" id="KW-1185">Reference proteome</keyword>
<keyword evidence="1" id="KW-0732">Signal</keyword>
<protein>
    <recommendedName>
        <fullName evidence="2">Rhodanese domain-containing protein</fullName>
    </recommendedName>
</protein>
<dbReference type="Gene3D" id="3.90.190.10">
    <property type="entry name" value="Protein tyrosine phosphatase superfamily"/>
    <property type="match status" value="1"/>
</dbReference>
<name>A0A9W4VX05_PSEHA</name>
<dbReference type="RefSeq" id="WP_076922034.1">
    <property type="nucleotide sequence ID" value="NZ_CAMAPB010000007.1"/>
</dbReference>
<evidence type="ECO:0000259" key="2">
    <source>
        <dbReference type="PROSITE" id="PS50206"/>
    </source>
</evidence>
<feature type="domain" description="Rhodanese" evidence="2">
    <location>
        <begin position="99"/>
        <end position="169"/>
    </location>
</feature>
<feature type="signal peptide" evidence="1">
    <location>
        <begin position="1"/>
        <end position="23"/>
    </location>
</feature>
<dbReference type="Pfam" id="PF22785">
    <property type="entry name" value="Tc-R-P"/>
    <property type="match status" value="1"/>
</dbReference>